<keyword evidence="7" id="KW-0472">Membrane</keyword>
<dbReference type="PROSITE" id="PS00108">
    <property type="entry name" value="PROTEIN_KINASE_ST"/>
    <property type="match status" value="1"/>
</dbReference>
<evidence type="ECO:0000256" key="6">
    <source>
        <dbReference type="ARBA" id="ARBA00022989"/>
    </source>
</evidence>
<dbReference type="InterPro" id="IPR013210">
    <property type="entry name" value="LRR_N_plant-typ"/>
</dbReference>
<dbReference type="InterPro" id="IPR001611">
    <property type="entry name" value="Leu-rich_rpt"/>
</dbReference>
<dbReference type="Pfam" id="PF00069">
    <property type="entry name" value="Pkinase"/>
    <property type="match status" value="1"/>
</dbReference>
<proteinExistence type="inferred from homology"/>
<evidence type="ECO:0000313" key="10">
    <source>
        <dbReference type="Proteomes" id="UP001497444"/>
    </source>
</evidence>
<dbReference type="Proteomes" id="UP001497444">
    <property type="component" value="Chromosome 3"/>
</dbReference>
<protein>
    <recommendedName>
        <fullName evidence="8">Protein kinase domain-containing protein</fullName>
    </recommendedName>
</protein>
<dbReference type="InterPro" id="IPR032675">
    <property type="entry name" value="LRR_dom_sf"/>
</dbReference>
<organism evidence="9 10">
    <name type="scientific">Sphagnum jensenii</name>
    <dbReference type="NCBI Taxonomy" id="128206"/>
    <lineage>
        <taxon>Eukaryota</taxon>
        <taxon>Viridiplantae</taxon>
        <taxon>Streptophyta</taxon>
        <taxon>Embryophyta</taxon>
        <taxon>Bryophyta</taxon>
        <taxon>Sphagnophytina</taxon>
        <taxon>Sphagnopsida</taxon>
        <taxon>Sphagnales</taxon>
        <taxon>Sphagnaceae</taxon>
        <taxon>Sphagnum</taxon>
    </lineage>
</organism>
<keyword evidence="10" id="KW-1185">Reference proteome</keyword>
<keyword evidence="3" id="KW-0433">Leucine-rich repeat</keyword>
<gene>
    <name evidence="9" type="ORF">CSSPJE1EN1_LOCUS16220</name>
</gene>
<comment type="similarity">
    <text evidence="2">Belongs to the protein kinase superfamily. Ser/Thr protein kinase family.</text>
</comment>
<dbReference type="InterPro" id="IPR051824">
    <property type="entry name" value="LRR_Rcpt-Like_S/T_Kinase"/>
</dbReference>
<evidence type="ECO:0000256" key="2">
    <source>
        <dbReference type="ARBA" id="ARBA00008684"/>
    </source>
</evidence>
<feature type="domain" description="Protein kinase" evidence="8">
    <location>
        <begin position="370"/>
        <end position="651"/>
    </location>
</feature>
<dbReference type="PANTHER" id="PTHR48006">
    <property type="entry name" value="LEUCINE-RICH REPEAT-CONTAINING PROTEIN DDB_G0281931-RELATED"/>
    <property type="match status" value="1"/>
</dbReference>
<sequence length="651" mass="70639">MTEYSVTFSSLAHHISCKIFFVIVAVLCVFCSHGTEGLSADGLALLDFKNGLESQGTALGNWRASDASPCNWEGVGCSQSGLVTSMVVANAGLAGPISPSLGKLEELQNLNLTQNMLSGSIPPELGNCSNLTTLVLDNNQLTNSIPATLGKLQALQFLVLSTNELTGEIPAELANCTSLQSLFISSNQLHGSVPRGIYNISNLRQLLVYSNNLTGDITEELGNISTLNLLMISSNKLTGSIPVELGNLTSLTYFHIYQNELTGHLPEELGNLHNLVEILAYSNNLTGTIPASLGALTGLTTFDVHNNSMSGTIPTQLFNCVSLMTLDLSGNEFRGQISPQIGQLTNLTFLALFTNQFWGPIPEQIEDLTFLQKLFMGINNFSGSIPMGLANLPNLLGISLSSNQLSGPLPSKLGMLSNLTSLDVTYNSFNVGETGLLLYDYIPNGDLFQALYNEDRWRFLDWDTRLKIAEGIAHGLAYLHHDCVPPIIHRDIKPSNVLLDANFEAHIADFGIAKVMALKPKEDYASSTSIVEGTYGYIAPEFGYAPQVTPKVDIYSFGVLLLELLTGKRPVDPSFGDSHHITSWVLSIIRQNGPTANDELLDSRLLSMATELQKIQMIHVLKVAISCTKCAPLERLTMAEVVEALRITQFL</sequence>
<dbReference type="Pfam" id="PF00560">
    <property type="entry name" value="LRR_1"/>
    <property type="match status" value="4"/>
</dbReference>
<dbReference type="Gene3D" id="3.80.10.10">
    <property type="entry name" value="Ribonuclease Inhibitor"/>
    <property type="match status" value="4"/>
</dbReference>
<dbReference type="SUPFAM" id="SSF52047">
    <property type="entry name" value="RNI-like"/>
    <property type="match status" value="1"/>
</dbReference>
<keyword evidence="4" id="KW-0812">Transmembrane</keyword>
<dbReference type="PANTHER" id="PTHR48006:SF92">
    <property type="entry name" value="LRR RECEPTOR-LIKE SERINE_THREONINE-PROTEIN KINASE GSO1"/>
    <property type="match status" value="1"/>
</dbReference>
<dbReference type="InterPro" id="IPR011009">
    <property type="entry name" value="Kinase-like_dom_sf"/>
</dbReference>
<dbReference type="InterPro" id="IPR003591">
    <property type="entry name" value="Leu-rich_rpt_typical-subtyp"/>
</dbReference>
<evidence type="ECO:0000259" key="8">
    <source>
        <dbReference type="PROSITE" id="PS50011"/>
    </source>
</evidence>
<dbReference type="SMART" id="SM00220">
    <property type="entry name" value="S_TKc"/>
    <property type="match status" value="1"/>
</dbReference>
<keyword evidence="6" id="KW-1133">Transmembrane helix</keyword>
<keyword evidence="5" id="KW-0677">Repeat</keyword>
<evidence type="ECO:0000256" key="1">
    <source>
        <dbReference type="ARBA" id="ARBA00004370"/>
    </source>
</evidence>
<dbReference type="PROSITE" id="PS50011">
    <property type="entry name" value="PROTEIN_KINASE_DOM"/>
    <property type="match status" value="1"/>
</dbReference>
<evidence type="ECO:0000256" key="7">
    <source>
        <dbReference type="ARBA" id="ARBA00023136"/>
    </source>
</evidence>
<dbReference type="Pfam" id="PF08263">
    <property type="entry name" value="LRRNT_2"/>
    <property type="match status" value="1"/>
</dbReference>
<dbReference type="EMBL" id="OZ020098">
    <property type="protein sequence ID" value="CAK9270742.1"/>
    <property type="molecule type" value="Genomic_DNA"/>
</dbReference>
<dbReference type="Gene3D" id="1.10.510.10">
    <property type="entry name" value="Transferase(Phosphotransferase) domain 1"/>
    <property type="match status" value="1"/>
</dbReference>
<evidence type="ECO:0000256" key="3">
    <source>
        <dbReference type="ARBA" id="ARBA00022614"/>
    </source>
</evidence>
<dbReference type="SUPFAM" id="SSF56112">
    <property type="entry name" value="Protein kinase-like (PK-like)"/>
    <property type="match status" value="1"/>
</dbReference>
<evidence type="ECO:0000313" key="9">
    <source>
        <dbReference type="EMBL" id="CAK9270742.1"/>
    </source>
</evidence>
<accession>A0ABP0WV69</accession>
<evidence type="ECO:0000256" key="5">
    <source>
        <dbReference type="ARBA" id="ARBA00022737"/>
    </source>
</evidence>
<dbReference type="InterPro" id="IPR000719">
    <property type="entry name" value="Prot_kinase_dom"/>
</dbReference>
<comment type="subcellular location">
    <subcellularLocation>
        <location evidence="1">Membrane</location>
    </subcellularLocation>
</comment>
<dbReference type="SMART" id="SM00369">
    <property type="entry name" value="LRR_TYP"/>
    <property type="match status" value="6"/>
</dbReference>
<dbReference type="Pfam" id="PF13855">
    <property type="entry name" value="LRR_8"/>
    <property type="match status" value="1"/>
</dbReference>
<name>A0ABP0WV69_9BRYO</name>
<dbReference type="InterPro" id="IPR008271">
    <property type="entry name" value="Ser/Thr_kinase_AS"/>
</dbReference>
<evidence type="ECO:0000256" key="4">
    <source>
        <dbReference type="ARBA" id="ARBA00022692"/>
    </source>
</evidence>
<reference evidence="9" key="1">
    <citation type="submission" date="2024-02" db="EMBL/GenBank/DDBJ databases">
        <authorList>
            <consortium name="ELIXIR-Norway"/>
            <consortium name="Elixir Norway"/>
        </authorList>
    </citation>
    <scope>NUCLEOTIDE SEQUENCE</scope>
</reference>